<dbReference type="EMBL" id="JANBPG010000893">
    <property type="protein sequence ID" value="KAJ1893051.1"/>
    <property type="molecule type" value="Genomic_DNA"/>
</dbReference>
<name>A0ACC1IGR2_9FUNG</name>
<dbReference type="Proteomes" id="UP001150581">
    <property type="component" value="Unassembled WGS sequence"/>
</dbReference>
<gene>
    <name evidence="1" type="ORF">LPJ66_005987</name>
</gene>
<evidence type="ECO:0000313" key="2">
    <source>
        <dbReference type="Proteomes" id="UP001150581"/>
    </source>
</evidence>
<comment type="caution">
    <text evidence="1">The sequence shown here is derived from an EMBL/GenBank/DDBJ whole genome shotgun (WGS) entry which is preliminary data.</text>
</comment>
<keyword evidence="2" id="KW-1185">Reference proteome</keyword>
<sequence>MDISRQNQYQQYGLLHQQQNQQNQQHHLPRRIRGTRACTNCHRRKARCTPSTMPDGSSQCENCIQNKISCTWRESKRRGPKRRNIAVANSSSPISQTLSSPQPQQHPLSQSHQQQSVLSIHNLLNDHPEAPVNDPAIGQQAFGDSSLTISSSLFVGPVPNATLMRPRSLVPPPVGNLIHDFFSDKVDAELREAIIVYYTFFYSYCPILHPSTLLRKVLDGTIDPILRDSLCAATAAHVERRLSCVIDSDTILNRIVQAAIMHHNRPTVDMICALQMASIGLSSKRGFVSFDNLKGTVSNMILQLGWHEIDKYAELEPDSGLTWDSWGSVYVRASCNDCEWDELSMEVLRANHTKNLGDPVSDNQTLEAISYMQRAVSHTFTLVANFSSYLAHIGMMHRNAKTKWLRQRASSGGQSLAQSTSTSSFVMLLGDMDEFKRCASDLESWNSSIVSAETLKDPQLDPRSVTFFGTLQHRQYMVRVRYFCLDMYGSAMVILLHSSNRPSFFFEAETEHKAKFSSTNDSKEGKPDLQESLLRAFGPNWCLGLLVEDIVPSSWQLCLECAHEIPTCLRNNADIPMEFVDVILSISMFFSLSVMLRQIRRIEDGKEVPRDGELDRCNQDLVMQWALIKDLESTWNIDALIDLLRKMNIEDAAETAEKQLQSR</sequence>
<accession>A0ACC1IGR2</accession>
<reference evidence="1" key="1">
    <citation type="submission" date="2022-07" db="EMBL/GenBank/DDBJ databases">
        <title>Phylogenomic reconstructions and comparative analyses of Kickxellomycotina fungi.</title>
        <authorList>
            <person name="Reynolds N.K."/>
            <person name="Stajich J.E."/>
            <person name="Barry K."/>
            <person name="Grigoriev I.V."/>
            <person name="Crous P."/>
            <person name="Smith M.E."/>
        </authorList>
    </citation>
    <scope>NUCLEOTIDE SEQUENCE</scope>
    <source>
        <strain evidence="1">Benny 63K</strain>
    </source>
</reference>
<proteinExistence type="predicted"/>
<evidence type="ECO:0000313" key="1">
    <source>
        <dbReference type="EMBL" id="KAJ1893051.1"/>
    </source>
</evidence>
<protein>
    <submittedName>
        <fullName evidence="1">Uncharacterized protein</fullName>
    </submittedName>
</protein>
<organism evidence="1 2">
    <name type="scientific">Kickxella alabastrina</name>
    <dbReference type="NCBI Taxonomy" id="61397"/>
    <lineage>
        <taxon>Eukaryota</taxon>
        <taxon>Fungi</taxon>
        <taxon>Fungi incertae sedis</taxon>
        <taxon>Zoopagomycota</taxon>
        <taxon>Kickxellomycotina</taxon>
        <taxon>Kickxellomycetes</taxon>
        <taxon>Kickxellales</taxon>
        <taxon>Kickxellaceae</taxon>
        <taxon>Kickxella</taxon>
    </lineage>
</organism>